<keyword evidence="9" id="KW-0460">Magnesium</keyword>
<dbReference type="KEGG" id="soa:G3M56_014000"/>
<keyword evidence="6" id="KW-0479">Metal-binding</keyword>
<keyword evidence="8 12" id="KW-0067">ATP-binding</keyword>
<dbReference type="PROSITE" id="PS50975">
    <property type="entry name" value="ATP_GRASP"/>
    <property type="match status" value="1"/>
</dbReference>
<comment type="pathway">
    <text evidence="2 12">Lipid metabolism; malonyl-CoA biosynthesis; malonyl-CoA from acetyl-CoA: step 1/1.</text>
</comment>
<dbReference type="GO" id="GO:0005524">
    <property type="term" value="F:ATP binding"/>
    <property type="evidence" value="ECO:0007669"/>
    <property type="project" value="UniProtKB-UniRule"/>
</dbReference>
<dbReference type="SUPFAM" id="SSF51246">
    <property type="entry name" value="Rudiment single hybrid motif"/>
    <property type="match status" value="1"/>
</dbReference>
<dbReference type="Pfam" id="PF00289">
    <property type="entry name" value="Biotin_carb_N"/>
    <property type="match status" value="1"/>
</dbReference>
<evidence type="ECO:0000256" key="11">
    <source>
        <dbReference type="ARBA" id="ARBA00048600"/>
    </source>
</evidence>
<evidence type="ECO:0000313" key="14">
    <source>
        <dbReference type="Proteomes" id="UP000475117"/>
    </source>
</evidence>
<organism evidence="13 14">
    <name type="scientific">Sulfuriroseicoccus oceanibius</name>
    <dbReference type="NCBI Taxonomy" id="2707525"/>
    <lineage>
        <taxon>Bacteria</taxon>
        <taxon>Pseudomonadati</taxon>
        <taxon>Verrucomicrobiota</taxon>
        <taxon>Verrucomicrobiia</taxon>
        <taxon>Verrucomicrobiales</taxon>
        <taxon>Verrucomicrobiaceae</taxon>
        <taxon>Sulfuriroseicoccus</taxon>
    </lineage>
</organism>
<dbReference type="InterPro" id="IPR011761">
    <property type="entry name" value="ATP-grasp"/>
</dbReference>
<dbReference type="InterPro" id="IPR016185">
    <property type="entry name" value="PreATP-grasp_dom_sf"/>
</dbReference>
<dbReference type="NCBIfam" id="NF006367">
    <property type="entry name" value="PRK08591.1"/>
    <property type="match status" value="1"/>
</dbReference>
<keyword evidence="12" id="KW-0276">Fatty acid metabolism</keyword>
<keyword evidence="10 12" id="KW-0092">Biotin</keyword>
<dbReference type="PANTHER" id="PTHR48095">
    <property type="entry name" value="PYRUVATE CARBOXYLASE SUBUNIT A"/>
    <property type="match status" value="1"/>
</dbReference>
<keyword evidence="7 12" id="KW-0547">Nucleotide-binding</keyword>
<dbReference type="PROSITE" id="PS00866">
    <property type="entry name" value="CPSASE_1"/>
    <property type="match status" value="1"/>
</dbReference>
<dbReference type="AlphaFoldDB" id="A0A6B3LEH9"/>
<evidence type="ECO:0000256" key="12">
    <source>
        <dbReference type="RuleBase" id="RU365063"/>
    </source>
</evidence>
<dbReference type="GO" id="GO:2001295">
    <property type="term" value="P:malonyl-CoA biosynthetic process"/>
    <property type="evidence" value="ECO:0007669"/>
    <property type="project" value="UniProtKB-UniPathway"/>
</dbReference>
<protein>
    <recommendedName>
        <fullName evidence="4 12">Biotin carboxylase</fullName>
        <ecNumber evidence="4 12">6.3.4.14</ecNumber>
    </recommendedName>
    <alternativeName>
        <fullName evidence="12">Acetyl-coenzyme A carboxylase biotin carboxylase subunit A</fullName>
    </alternativeName>
</protein>
<dbReference type="NCBIfam" id="TIGR00514">
    <property type="entry name" value="accC"/>
    <property type="match status" value="1"/>
</dbReference>
<sequence length="460" mass="50618">MFSKVLVANRGEIALRVIRACRELNIETVAVYSEADVDSMHVQLADEAVCIGSGPSNQSYLKSDRIIAAAEITGADAIHPGYGFLSENARFAEICESCNIKFIGPSAEVIRMMGDKNTARATAFANGVPATPGSDGCVEDAQDGLKVAKEIGFPVMIKATAGGGGRGMRPVFEESEFISQFDAASSEAMACFGNGDCYIEKLVLNPHHIEFQIIADSHGNAVHLGERDCSMQRRNQKIIEEAPSPILGEDLRKRMGEASVNIVKAIGYENAGTIEYLVDNDGNFYFMEMNTRIQVEHPITEEVYGCDLIKEQIRIAAGLELSDHLKSCTPRGHSIECRINAEDAYAGFMPSPGQIELWYAPGGRGVRVDTHVYSGYSVPPYYDSMIAKLIVHGATRESAIARMRRALKEFMIHGIKTTIPFQLSIIDHKDFREGNYDIGWVGEFIKRGEHLELREDHEVS</sequence>
<dbReference type="GO" id="GO:0006633">
    <property type="term" value="P:fatty acid biosynthetic process"/>
    <property type="evidence" value="ECO:0007669"/>
    <property type="project" value="UniProtKB-KW"/>
</dbReference>
<dbReference type="InterPro" id="IPR011764">
    <property type="entry name" value="Biotin_carboxylation_dom"/>
</dbReference>
<dbReference type="GO" id="GO:0004075">
    <property type="term" value="F:biotin carboxylase activity"/>
    <property type="evidence" value="ECO:0007669"/>
    <property type="project" value="UniProtKB-EC"/>
</dbReference>
<dbReference type="SUPFAM" id="SSF52440">
    <property type="entry name" value="PreATP-grasp domain"/>
    <property type="match status" value="1"/>
</dbReference>
<dbReference type="InterPro" id="IPR011054">
    <property type="entry name" value="Rudment_hybrid_motif"/>
</dbReference>
<dbReference type="UniPathway" id="UPA00655">
    <property type="reaction ID" value="UER00711"/>
</dbReference>
<dbReference type="GO" id="GO:0046872">
    <property type="term" value="F:metal ion binding"/>
    <property type="evidence" value="ECO:0007669"/>
    <property type="project" value="UniProtKB-KW"/>
</dbReference>
<comment type="function">
    <text evidence="1 12">This protein is a component of the acetyl coenzyme A carboxylase complex; first, biotin carboxylase catalyzes the carboxylation of the carrier protein and then the transcarboxylase transfers the carboxyl group to form malonyl-CoA.</text>
</comment>
<evidence type="ECO:0000256" key="10">
    <source>
        <dbReference type="ARBA" id="ARBA00023267"/>
    </source>
</evidence>
<keyword evidence="14" id="KW-1185">Reference proteome</keyword>
<dbReference type="InterPro" id="IPR005479">
    <property type="entry name" value="CPAse_ATP-bd"/>
</dbReference>
<comment type="subunit">
    <text evidence="3 12">Acetyl-CoA carboxylase is a heterohexamer of biotin carboxyl carrier protein, biotin carboxylase and the two subunits of carboxyl transferase in a 2:2 complex.</text>
</comment>
<evidence type="ECO:0000256" key="8">
    <source>
        <dbReference type="ARBA" id="ARBA00022840"/>
    </source>
</evidence>
<dbReference type="PROSITE" id="PS50979">
    <property type="entry name" value="BC"/>
    <property type="match status" value="1"/>
</dbReference>
<proteinExistence type="predicted"/>
<gene>
    <name evidence="13" type="primary">accC</name>
    <name evidence="13" type="ORF">G3M56_014000</name>
</gene>
<dbReference type="Pfam" id="PF02786">
    <property type="entry name" value="CPSase_L_D2"/>
    <property type="match status" value="1"/>
</dbReference>
<dbReference type="InterPro" id="IPR004549">
    <property type="entry name" value="Acetyl_CoA_COase_biotin_COase"/>
</dbReference>
<keyword evidence="5 12" id="KW-0436">Ligase</keyword>
<reference evidence="13 14" key="1">
    <citation type="submission" date="2020-12" db="EMBL/GenBank/DDBJ databases">
        <title>Sulforoseuscoccus oceanibium gen. nov., sp. nov., a representative of the phylum Verrucomicrobia with special cytoplasmic membrane, and proposal of Sulforoseuscoccusaceae fam. nov.</title>
        <authorList>
            <person name="Xi F."/>
        </authorList>
    </citation>
    <scope>NUCLEOTIDE SEQUENCE [LARGE SCALE GENOMIC DNA]</scope>
    <source>
        <strain evidence="13 14">T37</strain>
    </source>
</reference>
<dbReference type="Proteomes" id="UP000475117">
    <property type="component" value="Chromosome"/>
</dbReference>
<dbReference type="PROSITE" id="PS00867">
    <property type="entry name" value="CPSASE_2"/>
    <property type="match status" value="1"/>
</dbReference>
<dbReference type="FunFam" id="3.40.50.20:FF:000010">
    <property type="entry name" value="Propionyl-CoA carboxylase subunit alpha"/>
    <property type="match status" value="1"/>
</dbReference>
<dbReference type="Gene3D" id="3.30.470.20">
    <property type="entry name" value="ATP-grasp fold, B domain"/>
    <property type="match status" value="1"/>
</dbReference>
<evidence type="ECO:0000313" key="13">
    <source>
        <dbReference type="EMBL" id="QQL44959.1"/>
    </source>
</evidence>
<evidence type="ECO:0000256" key="7">
    <source>
        <dbReference type="ARBA" id="ARBA00022741"/>
    </source>
</evidence>
<evidence type="ECO:0000256" key="4">
    <source>
        <dbReference type="ARBA" id="ARBA00013263"/>
    </source>
</evidence>
<dbReference type="EMBL" id="CP066776">
    <property type="protein sequence ID" value="QQL44959.1"/>
    <property type="molecule type" value="Genomic_DNA"/>
</dbReference>
<accession>A0A6B3LEH9</accession>
<dbReference type="EC" id="6.3.4.14" evidence="4 12"/>
<evidence type="ECO:0000256" key="6">
    <source>
        <dbReference type="ARBA" id="ARBA00022723"/>
    </source>
</evidence>
<dbReference type="InterPro" id="IPR051602">
    <property type="entry name" value="ACC_Biotin_Carboxylase"/>
</dbReference>
<dbReference type="Pfam" id="PF02785">
    <property type="entry name" value="Biotin_carb_C"/>
    <property type="match status" value="1"/>
</dbReference>
<evidence type="ECO:0000256" key="5">
    <source>
        <dbReference type="ARBA" id="ARBA00022598"/>
    </source>
</evidence>
<dbReference type="SUPFAM" id="SSF56059">
    <property type="entry name" value="Glutathione synthetase ATP-binding domain-like"/>
    <property type="match status" value="1"/>
</dbReference>
<dbReference type="PANTHER" id="PTHR48095:SF2">
    <property type="entry name" value="BIOTIN CARBOXYLASE, CHLOROPLASTIC"/>
    <property type="match status" value="1"/>
</dbReference>
<dbReference type="FunFam" id="3.30.1490.20:FF:000018">
    <property type="entry name" value="Biotin carboxylase"/>
    <property type="match status" value="1"/>
</dbReference>
<keyword evidence="12" id="KW-0444">Lipid biosynthesis</keyword>
<evidence type="ECO:0000256" key="3">
    <source>
        <dbReference type="ARBA" id="ARBA00011750"/>
    </source>
</evidence>
<evidence type="ECO:0000256" key="2">
    <source>
        <dbReference type="ARBA" id="ARBA00004956"/>
    </source>
</evidence>
<evidence type="ECO:0000256" key="1">
    <source>
        <dbReference type="ARBA" id="ARBA00003761"/>
    </source>
</evidence>
<dbReference type="SMART" id="SM00878">
    <property type="entry name" value="Biotin_carb_C"/>
    <property type="match status" value="1"/>
</dbReference>
<dbReference type="InterPro" id="IPR005482">
    <property type="entry name" value="Biotin_COase_C"/>
</dbReference>
<keyword evidence="12" id="KW-0275">Fatty acid biosynthesis</keyword>
<name>A0A6B3LEH9_9BACT</name>
<dbReference type="RefSeq" id="WP_164365301.1">
    <property type="nucleotide sequence ID" value="NZ_CP066776.1"/>
</dbReference>
<evidence type="ECO:0000256" key="9">
    <source>
        <dbReference type="ARBA" id="ARBA00022842"/>
    </source>
</evidence>
<comment type="catalytic activity">
    <reaction evidence="11 12">
        <text>N(6)-biotinyl-L-lysyl-[protein] + hydrogencarbonate + ATP = N(6)-carboxybiotinyl-L-lysyl-[protein] + ADP + phosphate + H(+)</text>
        <dbReference type="Rhea" id="RHEA:13501"/>
        <dbReference type="Rhea" id="RHEA-COMP:10505"/>
        <dbReference type="Rhea" id="RHEA-COMP:10506"/>
        <dbReference type="ChEBI" id="CHEBI:15378"/>
        <dbReference type="ChEBI" id="CHEBI:17544"/>
        <dbReference type="ChEBI" id="CHEBI:30616"/>
        <dbReference type="ChEBI" id="CHEBI:43474"/>
        <dbReference type="ChEBI" id="CHEBI:83144"/>
        <dbReference type="ChEBI" id="CHEBI:83145"/>
        <dbReference type="ChEBI" id="CHEBI:456216"/>
        <dbReference type="EC" id="6.3.4.14"/>
    </reaction>
</comment>
<dbReference type="InterPro" id="IPR005481">
    <property type="entry name" value="BC-like_N"/>
</dbReference>
<keyword evidence="12" id="KW-0443">Lipid metabolism</keyword>